<evidence type="ECO:0000256" key="1">
    <source>
        <dbReference type="ARBA" id="ARBA00004613"/>
    </source>
</evidence>
<dbReference type="PANTHER" id="PTHR28590">
    <property type="entry name" value="SPEXIN"/>
    <property type="match status" value="1"/>
</dbReference>
<sequence>MNFYQNVLCTVTEISFSTILFQRALSDCVKDVIISQSLVRSRGLEQLAVLSESSFLKYQEGSLTLRFKSPTLGTRLENSQGFRNLVVITLALSTLVFSFMGNSSSAPQRFFERRNWTPQAMLYLKGARLEALAQRKTLGSLGTHWRDWEQRPPPLERTGPPGGAGRLFPHPNPGSPAASPPGEPPTDGKAISQRFLQDCRYWNRIHRDEYLNVNRIMYIFVSPERRSPNPQLLTFPEAGAVLWAFLQKPQEAGEENFDQTRFLEDRLLKW</sequence>
<evidence type="ECO:0000256" key="5">
    <source>
        <dbReference type="ARBA" id="ARBA00022729"/>
    </source>
</evidence>
<dbReference type="InterPro" id="IPR028126">
    <property type="entry name" value="Spexin"/>
</dbReference>
<dbReference type="GO" id="GO:0005615">
    <property type="term" value="C:extracellular space"/>
    <property type="evidence" value="ECO:0007669"/>
    <property type="project" value="TreeGrafter"/>
</dbReference>
<evidence type="ECO:0000256" key="3">
    <source>
        <dbReference type="ARBA" id="ARBA00022525"/>
    </source>
</evidence>
<feature type="region of interest" description="Disordered" evidence="6">
    <location>
        <begin position="143"/>
        <end position="190"/>
    </location>
</feature>
<dbReference type="Pfam" id="PF15171">
    <property type="entry name" value="Spexin"/>
    <property type="match status" value="2"/>
</dbReference>
<feature type="compositionally biased region" description="Pro residues" evidence="6">
    <location>
        <begin position="170"/>
        <end position="184"/>
    </location>
</feature>
<reference evidence="7" key="1">
    <citation type="submission" date="2025-08" db="UniProtKB">
        <authorList>
            <consortium name="RefSeq"/>
        </authorList>
    </citation>
    <scope>IDENTIFICATION</scope>
    <source>
        <tissue evidence="7">Blood</tissue>
    </source>
</reference>
<dbReference type="GO" id="GO:0005737">
    <property type="term" value="C:cytoplasm"/>
    <property type="evidence" value="ECO:0007669"/>
    <property type="project" value="TreeGrafter"/>
</dbReference>
<protein>
    <submittedName>
        <fullName evidence="7">Spexin</fullName>
    </submittedName>
</protein>
<dbReference type="GO" id="GO:0005184">
    <property type="term" value="F:neuropeptide hormone activity"/>
    <property type="evidence" value="ECO:0007669"/>
    <property type="project" value="InterPro"/>
</dbReference>
<accession>A0A9W3FTD2</accession>
<dbReference type="CTD" id="80763"/>
<dbReference type="RefSeq" id="XP_045366341.1">
    <property type="nucleotide sequence ID" value="XM_045510385.1"/>
</dbReference>
<dbReference type="PANTHER" id="PTHR28590:SF1">
    <property type="entry name" value="SPEXIN"/>
    <property type="match status" value="1"/>
</dbReference>
<comment type="subcellular location">
    <subcellularLocation>
        <location evidence="1">Secreted</location>
    </subcellularLocation>
</comment>
<comment type="similarity">
    <text evidence="2">Belongs to the spexin family.</text>
</comment>
<organism evidence="7">
    <name type="scientific">Camelus bactrianus</name>
    <name type="common">Bactrian camel</name>
    <dbReference type="NCBI Taxonomy" id="9837"/>
    <lineage>
        <taxon>Eukaryota</taxon>
        <taxon>Metazoa</taxon>
        <taxon>Chordata</taxon>
        <taxon>Craniata</taxon>
        <taxon>Vertebrata</taxon>
        <taxon>Euteleostomi</taxon>
        <taxon>Mammalia</taxon>
        <taxon>Eutheria</taxon>
        <taxon>Laurasiatheria</taxon>
        <taxon>Artiodactyla</taxon>
        <taxon>Tylopoda</taxon>
        <taxon>Camelidae</taxon>
        <taxon>Camelus</taxon>
    </lineage>
</organism>
<proteinExistence type="inferred from homology"/>
<keyword evidence="3" id="KW-0964">Secreted</keyword>
<dbReference type="GO" id="GO:1904306">
    <property type="term" value="P:positive regulation of gastro-intestinal system smooth muscle contraction"/>
    <property type="evidence" value="ECO:0007669"/>
    <property type="project" value="TreeGrafter"/>
</dbReference>
<name>A0A9W3FTD2_CAMBA</name>
<evidence type="ECO:0000313" key="7">
    <source>
        <dbReference type="RefSeq" id="XP_045366341.1"/>
    </source>
</evidence>
<dbReference type="AlphaFoldDB" id="A0A9W3FTD2"/>
<gene>
    <name evidence="7" type="primary">SPX</name>
</gene>
<evidence type="ECO:0000256" key="6">
    <source>
        <dbReference type="SAM" id="MobiDB-lite"/>
    </source>
</evidence>
<keyword evidence="4" id="KW-0372">Hormone</keyword>
<evidence type="ECO:0000256" key="2">
    <source>
        <dbReference type="ARBA" id="ARBA00006687"/>
    </source>
</evidence>
<evidence type="ECO:0000256" key="4">
    <source>
        <dbReference type="ARBA" id="ARBA00022702"/>
    </source>
</evidence>
<keyword evidence="5" id="KW-0732">Signal</keyword>